<comment type="pathway">
    <text evidence="2">Protein modification; protein ubiquitination.</text>
</comment>
<dbReference type="Gene3D" id="2.60.210.10">
    <property type="entry name" value="Apoptosis, Tumor Necrosis Factor Receptor Associated Protein 2, Chain A"/>
    <property type="match status" value="1"/>
</dbReference>
<dbReference type="InterPro" id="IPR008974">
    <property type="entry name" value="TRAF-like"/>
</dbReference>
<dbReference type="InterPro" id="IPR002867">
    <property type="entry name" value="IBR_dom"/>
</dbReference>
<dbReference type="Gene3D" id="1.20.120.1750">
    <property type="match status" value="1"/>
</dbReference>
<evidence type="ECO:0000256" key="6">
    <source>
        <dbReference type="ARBA" id="ARBA00022737"/>
    </source>
</evidence>
<evidence type="ECO:0000256" key="3">
    <source>
        <dbReference type="ARBA" id="ARBA00012251"/>
    </source>
</evidence>
<organism evidence="13 14">
    <name type="scientific">Serendipita indica (strain DSM 11827)</name>
    <name type="common">Root endophyte fungus</name>
    <name type="synonym">Piriformospora indica</name>
    <dbReference type="NCBI Taxonomy" id="1109443"/>
    <lineage>
        <taxon>Eukaryota</taxon>
        <taxon>Fungi</taxon>
        <taxon>Dikarya</taxon>
        <taxon>Basidiomycota</taxon>
        <taxon>Agaricomycotina</taxon>
        <taxon>Agaricomycetes</taxon>
        <taxon>Sebacinales</taxon>
        <taxon>Serendipitaceae</taxon>
        <taxon>Serendipita</taxon>
    </lineage>
</organism>
<dbReference type="SUPFAM" id="SSF57850">
    <property type="entry name" value="RING/U-box"/>
    <property type="match status" value="3"/>
</dbReference>
<feature type="domain" description="MATH" evidence="11">
    <location>
        <begin position="34"/>
        <end position="167"/>
    </location>
</feature>
<dbReference type="HOGENOM" id="CLU_493604_0_0_1"/>
<comment type="caution">
    <text evidence="13">The sequence shown here is derived from an EMBL/GenBank/DDBJ whole genome shotgun (WGS) entry which is preliminary data.</text>
</comment>
<evidence type="ECO:0000256" key="2">
    <source>
        <dbReference type="ARBA" id="ARBA00004906"/>
    </source>
</evidence>
<dbReference type="AlphaFoldDB" id="G4TDJ3"/>
<feature type="region of interest" description="Disordered" evidence="10">
    <location>
        <begin position="487"/>
        <end position="521"/>
    </location>
</feature>
<feature type="region of interest" description="Disordered" evidence="10">
    <location>
        <begin position="195"/>
        <end position="253"/>
    </location>
</feature>
<proteinExistence type="predicted"/>
<accession>G4TDJ3</accession>
<dbReference type="Proteomes" id="UP000007148">
    <property type="component" value="Unassembled WGS sequence"/>
</dbReference>
<dbReference type="InterPro" id="IPR013083">
    <property type="entry name" value="Znf_RING/FYVE/PHD"/>
</dbReference>
<name>G4TDJ3_SERID</name>
<evidence type="ECO:0000256" key="4">
    <source>
        <dbReference type="ARBA" id="ARBA00022679"/>
    </source>
</evidence>
<evidence type="ECO:0000259" key="11">
    <source>
        <dbReference type="PROSITE" id="PS50144"/>
    </source>
</evidence>
<reference evidence="13 14" key="1">
    <citation type="journal article" date="2011" name="PLoS Pathog.">
        <title>Endophytic Life Strategies Decoded by Genome and Transcriptome Analyses of the Mutualistic Root Symbiont Piriformospora indica.</title>
        <authorList>
            <person name="Zuccaro A."/>
            <person name="Lahrmann U."/>
            <person name="Guldener U."/>
            <person name="Langen G."/>
            <person name="Pfiffi S."/>
            <person name="Biedenkopf D."/>
            <person name="Wong P."/>
            <person name="Samans B."/>
            <person name="Grimm C."/>
            <person name="Basiewicz M."/>
            <person name="Murat C."/>
            <person name="Martin F."/>
            <person name="Kogel K.H."/>
        </authorList>
    </citation>
    <scope>NUCLEOTIDE SEQUENCE [LARGE SCALE GENOMIC DNA]</scope>
    <source>
        <strain evidence="13 14">DSM 11827</strain>
    </source>
</reference>
<keyword evidence="7" id="KW-0863">Zinc-finger</keyword>
<evidence type="ECO:0000313" key="13">
    <source>
        <dbReference type="EMBL" id="CCA69386.1"/>
    </source>
</evidence>
<dbReference type="EC" id="2.3.2.31" evidence="3"/>
<dbReference type="InterPro" id="IPR054694">
    <property type="entry name" value="Parkin-like_IBR"/>
</dbReference>
<sequence>MNNWDSDDELGEDGLGILALSMLPTIPGAVVRTSATLTWRVTWASISGSIRSPAFTCPEVPTKWRLVLYPRNGPGSTSTDSVSIFVDRGDYGKTTSLPALCVQFCIVVSQPGNPFNFIGQDMAKRMESGELLCGFTRFCSEDQIVDSPYAGGQPILSRGDVDITVVLRIMYDLRGNLWSNGVPAALTKEAEIIEQQKQQPAPNPTPSTSHATSPRASTSRGTSSPVASTSRAAEQKTQVVEPETPKPKPLPPSRAAYPGEECMICADEPLLFPTKPPTSLCTHEARICLPCLQNHISNEMSTKGAVRAIVCPAPECIMLMDYDDLRYWADENTFRKYDRMLTRMALGVEENFVLCTNAACDAGQIHSEGANAPIVTCYVCHHKTCFLHQVAWHEGLSCEEYDEEQRIKMGMATTKEYLKRFTKACPNCKKPLEKSEGCDAMLCKPPAGCGHRFCWLCLAPYDIILRDGNHRHYSSCKYYAPFGNEVPPSRAASPPPAPASDVEDAAQDAAEDPPDDSFYDTPDFDFTPAPSVMLSAPTTSTWAGTSATLAYTPRKGHVASPSYASYSTNAKKGKKWYHFWKET</sequence>
<keyword evidence="6" id="KW-0677">Repeat</keyword>
<dbReference type="SMART" id="SM00647">
    <property type="entry name" value="IBR"/>
    <property type="match status" value="2"/>
</dbReference>
<keyword evidence="8" id="KW-0833">Ubl conjugation pathway</keyword>
<evidence type="ECO:0000259" key="12">
    <source>
        <dbReference type="PROSITE" id="PS51873"/>
    </source>
</evidence>
<dbReference type="STRING" id="1109443.G4TDJ3"/>
<keyword evidence="14" id="KW-1185">Reference proteome</keyword>
<protein>
    <recommendedName>
        <fullName evidence="3">RBR-type E3 ubiquitin transferase</fullName>
        <ecNumber evidence="3">2.3.2.31</ecNumber>
    </recommendedName>
</protein>
<dbReference type="PANTHER" id="PTHR11685">
    <property type="entry name" value="RBR FAMILY RING FINGER AND IBR DOMAIN-CONTAINING"/>
    <property type="match status" value="1"/>
</dbReference>
<feature type="compositionally biased region" description="Polar residues" evidence="10">
    <location>
        <begin position="206"/>
        <end position="238"/>
    </location>
</feature>
<dbReference type="eggNOG" id="KOG1815">
    <property type="taxonomic scope" value="Eukaryota"/>
</dbReference>
<dbReference type="InterPro" id="IPR017907">
    <property type="entry name" value="Znf_RING_CS"/>
</dbReference>
<keyword evidence="9" id="KW-0862">Zinc</keyword>
<evidence type="ECO:0000256" key="7">
    <source>
        <dbReference type="ARBA" id="ARBA00022771"/>
    </source>
</evidence>
<dbReference type="CDD" id="cd20335">
    <property type="entry name" value="BRcat_RBR"/>
    <property type="match status" value="1"/>
</dbReference>
<dbReference type="GO" id="GO:0061630">
    <property type="term" value="F:ubiquitin protein ligase activity"/>
    <property type="evidence" value="ECO:0007669"/>
    <property type="project" value="UniProtKB-EC"/>
</dbReference>
<dbReference type="Pfam" id="PF01485">
    <property type="entry name" value="IBR"/>
    <property type="match status" value="1"/>
</dbReference>
<dbReference type="SUPFAM" id="SSF49599">
    <property type="entry name" value="TRAF domain-like"/>
    <property type="match status" value="1"/>
</dbReference>
<dbReference type="Pfam" id="PF22605">
    <property type="entry name" value="IBR_2"/>
    <property type="match status" value="1"/>
</dbReference>
<dbReference type="InterPro" id="IPR031127">
    <property type="entry name" value="E3_UB_ligase_RBR"/>
</dbReference>
<keyword evidence="5" id="KW-0479">Metal-binding</keyword>
<evidence type="ECO:0000313" key="14">
    <source>
        <dbReference type="Proteomes" id="UP000007148"/>
    </source>
</evidence>
<dbReference type="InterPro" id="IPR044066">
    <property type="entry name" value="TRIAD_supradom"/>
</dbReference>
<evidence type="ECO:0000256" key="5">
    <source>
        <dbReference type="ARBA" id="ARBA00022723"/>
    </source>
</evidence>
<evidence type="ECO:0000256" key="9">
    <source>
        <dbReference type="ARBA" id="ARBA00022833"/>
    </source>
</evidence>
<feature type="compositionally biased region" description="Acidic residues" evidence="10">
    <location>
        <begin position="501"/>
        <end position="518"/>
    </location>
</feature>
<gene>
    <name evidence="13" type="ORF">PIIN_03286</name>
</gene>
<evidence type="ECO:0000256" key="10">
    <source>
        <dbReference type="SAM" id="MobiDB-lite"/>
    </source>
</evidence>
<comment type="catalytic activity">
    <reaction evidence="1">
        <text>[E2 ubiquitin-conjugating enzyme]-S-ubiquitinyl-L-cysteine + [acceptor protein]-L-lysine = [E2 ubiquitin-conjugating enzyme]-L-cysteine + [acceptor protein]-N(6)-ubiquitinyl-L-lysine.</text>
        <dbReference type="EC" id="2.3.2.31"/>
    </reaction>
</comment>
<dbReference type="Gene3D" id="3.30.40.10">
    <property type="entry name" value="Zinc/RING finger domain, C3HC4 (zinc finger)"/>
    <property type="match status" value="1"/>
</dbReference>
<dbReference type="OrthoDB" id="1431934at2759"/>
<dbReference type="InParanoid" id="G4TDJ3"/>
<dbReference type="GO" id="GO:0008270">
    <property type="term" value="F:zinc ion binding"/>
    <property type="evidence" value="ECO:0007669"/>
    <property type="project" value="UniProtKB-KW"/>
</dbReference>
<dbReference type="PROSITE" id="PS50144">
    <property type="entry name" value="MATH"/>
    <property type="match status" value="1"/>
</dbReference>
<evidence type="ECO:0000256" key="8">
    <source>
        <dbReference type="ARBA" id="ARBA00022786"/>
    </source>
</evidence>
<dbReference type="PROSITE" id="PS00518">
    <property type="entry name" value="ZF_RING_1"/>
    <property type="match status" value="1"/>
</dbReference>
<evidence type="ECO:0000256" key="1">
    <source>
        <dbReference type="ARBA" id="ARBA00001798"/>
    </source>
</evidence>
<dbReference type="PROSITE" id="PS51873">
    <property type="entry name" value="TRIAD"/>
    <property type="match status" value="1"/>
</dbReference>
<dbReference type="GO" id="GO:0016567">
    <property type="term" value="P:protein ubiquitination"/>
    <property type="evidence" value="ECO:0007669"/>
    <property type="project" value="InterPro"/>
</dbReference>
<keyword evidence="4" id="KW-0808">Transferase</keyword>
<dbReference type="EMBL" id="CAFZ01000054">
    <property type="protein sequence ID" value="CCA69386.1"/>
    <property type="molecule type" value="Genomic_DNA"/>
</dbReference>
<dbReference type="InterPro" id="IPR002083">
    <property type="entry name" value="MATH/TRAF_dom"/>
</dbReference>
<feature type="domain" description="RING-type" evidence="12">
    <location>
        <begin position="258"/>
        <end position="480"/>
    </location>
</feature>